<organism evidence="1 2">
    <name type="scientific">Blastopirellula marina</name>
    <dbReference type="NCBI Taxonomy" id="124"/>
    <lineage>
        <taxon>Bacteria</taxon>
        <taxon>Pseudomonadati</taxon>
        <taxon>Planctomycetota</taxon>
        <taxon>Planctomycetia</taxon>
        <taxon>Pirellulales</taxon>
        <taxon>Pirellulaceae</taxon>
        <taxon>Blastopirellula</taxon>
    </lineage>
</organism>
<sequence>MKSLLQVIALGIFALAVGCGQSSTPVEQVTVPLSTQIKSDLESIASTNQVGSEMIPLGQKIDEFAKEQPEKGSELKKDYQKLQTAHGHAAGALAKKMAAKL</sequence>
<protein>
    <submittedName>
        <fullName evidence="1">Uncharacterized protein</fullName>
    </submittedName>
</protein>
<evidence type="ECO:0000313" key="2">
    <source>
        <dbReference type="Proteomes" id="UP000238322"/>
    </source>
</evidence>
<comment type="caution">
    <text evidence="1">The sequence shown here is derived from an EMBL/GenBank/DDBJ whole genome shotgun (WGS) entry which is preliminary data.</text>
</comment>
<gene>
    <name evidence="1" type="ORF">C5Y83_13585</name>
</gene>
<dbReference type="EMBL" id="PUHY01000010">
    <property type="protein sequence ID" value="PQO34544.1"/>
    <property type="molecule type" value="Genomic_DNA"/>
</dbReference>
<dbReference type="RefSeq" id="WP_105330275.1">
    <property type="nucleotide sequence ID" value="NZ_PUHY01000010.1"/>
</dbReference>
<dbReference type="Proteomes" id="UP000238322">
    <property type="component" value="Unassembled WGS sequence"/>
</dbReference>
<proteinExistence type="predicted"/>
<dbReference type="AlphaFoldDB" id="A0A2S8FRR5"/>
<accession>A0A2S8FRR5</accession>
<dbReference type="PROSITE" id="PS51257">
    <property type="entry name" value="PROKAR_LIPOPROTEIN"/>
    <property type="match status" value="1"/>
</dbReference>
<dbReference type="OrthoDB" id="290823at2"/>
<reference evidence="1 2" key="1">
    <citation type="submission" date="2018-02" db="EMBL/GenBank/DDBJ databases">
        <title>Comparative genomes isolates from brazilian mangrove.</title>
        <authorList>
            <person name="Araujo J.E."/>
            <person name="Taketani R.G."/>
            <person name="Silva M.C.P."/>
            <person name="Loureco M.V."/>
            <person name="Andreote F.D."/>
        </authorList>
    </citation>
    <scope>NUCLEOTIDE SEQUENCE [LARGE SCALE GENOMIC DNA]</scope>
    <source>
        <strain evidence="1 2">Hex-1 MGV</strain>
    </source>
</reference>
<evidence type="ECO:0000313" key="1">
    <source>
        <dbReference type="EMBL" id="PQO34544.1"/>
    </source>
</evidence>
<name>A0A2S8FRR5_9BACT</name>